<feature type="transmembrane region" description="Helical" evidence="2">
    <location>
        <begin position="7"/>
        <end position="24"/>
    </location>
</feature>
<dbReference type="AlphaFoldDB" id="A0AAN6IW77"/>
<sequence length="402" mass="45880">MILARKRYIISSAIIGFLVLIYLIRRLQDIKLVPKEYHLLSDQDAQDAQLLYDPTHFSAGVAKPAGENYTRVLVMGRLHSEDVSWVSRELPGLPTQIYTVDSDAVGTDNTTINNDDPESSDPSSRLPANKGHEAMVYLTYIIDHYTSLPDVVLFLHPHRRAWHNNVLLDIDAATTIKLLSDAHVIRQGYFNTRCHLDPGCPNWLHVDQPRRLWDLVHKPEEPALTSSVFHDLFGDDVPVPKTGISQPCCAQFAVSGQRIRQRPLADYIRYRDWLLKTELNDTTSGRIMEYSWQYIFTGKFEFCPSVHKCYCDGYGICFEGGDKGLQKWLDLRKQKELVDEKLAGSSTSTNANAAEDSKRLSRDSKHLGEMLDDMREQALRRGWDPKTRAEDCGREWRPGDGY</sequence>
<keyword evidence="2" id="KW-0812">Transmembrane</keyword>
<feature type="region of interest" description="Disordered" evidence="1">
    <location>
        <begin position="342"/>
        <end position="366"/>
    </location>
</feature>
<name>A0AAN6IW77_EXODE</name>
<dbReference type="Pfam" id="PF11913">
    <property type="entry name" value="DUF3431"/>
    <property type="match status" value="1"/>
</dbReference>
<dbReference type="PANTHER" id="PTHR37490:SF3">
    <property type="entry name" value="DUF3431 DOMAIN CONTAINING PROTEIN"/>
    <property type="match status" value="1"/>
</dbReference>
<dbReference type="PANTHER" id="PTHR37490">
    <property type="entry name" value="EXPRESSED PROTEIN"/>
    <property type="match status" value="1"/>
</dbReference>
<proteinExistence type="predicted"/>
<keyword evidence="2" id="KW-0472">Membrane</keyword>
<evidence type="ECO:0000256" key="1">
    <source>
        <dbReference type="SAM" id="MobiDB-lite"/>
    </source>
</evidence>
<dbReference type="InterPro" id="IPR021838">
    <property type="entry name" value="DUF3431"/>
</dbReference>
<dbReference type="Proteomes" id="UP001161757">
    <property type="component" value="Unassembled WGS sequence"/>
</dbReference>
<evidence type="ECO:0000313" key="3">
    <source>
        <dbReference type="EMBL" id="KAJ8989476.1"/>
    </source>
</evidence>
<keyword evidence="2" id="KW-1133">Transmembrane helix</keyword>
<evidence type="ECO:0000313" key="4">
    <source>
        <dbReference type="Proteomes" id="UP001161757"/>
    </source>
</evidence>
<organism evidence="3 4">
    <name type="scientific">Exophiala dermatitidis</name>
    <name type="common">Black yeast-like fungus</name>
    <name type="synonym">Wangiella dermatitidis</name>
    <dbReference type="NCBI Taxonomy" id="5970"/>
    <lineage>
        <taxon>Eukaryota</taxon>
        <taxon>Fungi</taxon>
        <taxon>Dikarya</taxon>
        <taxon>Ascomycota</taxon>
        <taxon>Pezizomycotina</taxon>
        <taxon>Eurotiomycetes</taxon>
        <taxon>Chaetothyriomycetidae</taxon>
        <taxon>Chaetothyriales</taxon>
        <taxon>Herpotrichiellaceae</taxon>
        <taxon>Exophiala</taxon>
    </lineage>
</organism>
<protein>
    <submittedName>
        <fullName evidence="3">Uncharacterized protein</fullName>
    </submittedName>
</protein>
<feature type="compositionally biased region" description="Basic and acidic residues" evidence="1">
    <location>
        <begin position="355"/>
        <end position="366"/>
    </location>
</feature>
<dbReference type="EMBL" id="JAJGCB010000014">
    <property type="protein sequence ID" value="KAJ8989476.1"/>
    <property type="molecule type" value="Genomic_DNA"/>
</dbReference>
<gene>
    <name evidence="3" type="ORF">HRR80_006712</name>
</gene>
<reference evidence="3" key="1">
    <citation type="submission" date="2023-01" db="EMBL/GenBank/DDBJ databases">
        <title>Exophiala dermititidis isolated from Cystic Fibrosis Patient.</title>
        <authorList>
            <person name="Kurbessoian T."/>
            <person name="Crocker A."/>
            <person name="Murante D."/>
            <person name="Hogan D.A."/>
            <person name="Stajich J.E."/>
        </authorList>
    </citation>
    <scope>NUCLEOTIDE SEQUENCE</scope>
    <source>
        <strain evidence="3">Ex8</strain>
    </source>
</reference>
<evidence type="ECO:0000256" key="2">
    <source>
        <dbReference type="SAM" id="Phobius"/>
    </source>
</evidence>
<feature type="compositionally biased region" description="Low complexity" evidence="1">
    <location>
        <begin position="345"/>
        <end position="354"/>
    </location>
</feature>
<comment type="caution">
    <text evidence="3">The sequence shown here is derived from an EMBL/GenBank/DDBJ whole genome shotgun (WGS) entry which is preliminary data.</text>
</comment>
<feature type="region of interest" description="Disordered" evidence="1">
    <location>
        <begin position="379"/>
        <end position="402"/>
    </location>
</feature>
<accession>A0AAN6IW77</accession>
<feature type="region of interest" description="Disordered" evidence="1">
    <location>
        <begin position="105"/>
        <end position="128"/>
    </location>
</feature>